<evidence type="ECO:0000256" key="4">
    <source>
        <dbReference type="ARBA" id="ARBA00022741"/>
    </source>
</evidence>
<keyword evidence="6 9" id="KW-0067">ATP-binding</keyword>
<dbReference type="PROSITE" id="PS50011">
    <property type="entry name" value="PROTEIN_KINASE_DOM"/>
    <property type="match status" value="1"/>
</dbReference>
<name>K0FAB8_NOCB7</name>
<organism evidence="13 14">
    <name type="scientific">Nocardia brasiliensis (strain ATCC 700358 / HUJEG-1)</name>
    <dbReference type="NCBI Taxonomy" id="1133849"/>
    <lineage>
        <taxon>Bacteria</taxon>
        <taxon>Bacillati</taxon>
        <taxon>Actinomycetota</taxon>
        <taxon>Actinomycetes</taxon>
        <taxon>Mycobacteriales</taxon>
        <taxon>Nocardiaceae</taxon>
        <taxon>Nocardia</taxon>
    </lineage>
</organism>
<evidence type="ECO:0000256" key="2">
    <source>
        <dbReference type="ARBA" id="ARBA00022527"/>
    </source>
</evidence>
<dbReference type="KEGG" id="nbr:O3I_032010"/>
<keyword evidence="11" id="KW-0812">Transmembrane</keyword>
<dbReference type="EMBL" id="CP003876">
    <property type="protein sequence ID" value="AFU04351.1"/>
    <property type="molecule type" value="Genomic_DNA"/>
</dbReference>
<dbReference type="PANTHER" id="PTHR43289">
    <property type="entry name" value="MITOGEN-ACTIVATED PROTEIN KINASE KINASE KINASE 20-RELATED"/>
    <property type="match status" value="1"/>
</dbReference>
<evidence type="ECO:0000256" key="5">
    <source>
        <dbReference type="ARBA" id="ARBA00022777"/>
    </source>
</evidence>
<keyword evidence="3" id="KW-0808">Transferase</keyword>
<accession>K0FAB8</accession>
<evidence type="ECO:0000259" key="12">
    <source>
        <dbReference type="PROSITE" id="PS50011"/>
    </source>
</evidence>
<dbReference type="Gene3D" id="1.10.510.10">
    <property type="entry name" value="Transferase(Phosphotransferase) domain 1"/>
    <property type="match status" value="1"/>
</dbReference>
<dbReference type="InterPro" id="IPR008271">
    <property type="entry name" value="Ser/Thr_kinase_AS"/>
</dbReference>
<dbReference type="InterPro" id="IPR011009">
    <property type="entry name" value="Kinase-like_dom_sf"/>
</dbReference>
<evidence type="ECO:0000313" key="13">
    <source>
        <dbReference type="EMBL" id="AFU04351.1"/>
    </source>
</evidence>
<evidence type="ECO:0000256" key="11">
    <source>
        <dbReference type="SAM" id="Phobius"/>
    </source>
</evidence>
<evidence type="ECO:0000256" key="7">
    <source>
        <dbReference type="ARBA" id="ARBA00047899"/>
    </source>
</evidence>
<dbReference type="FunFam" id="3.30.200.20:FF:000035">
    <property type="entry name" value="Serine/threonine protein kinase Stk1"/>
    <property type="match status" value="1"/>
</dbReference>
<evidence type="ECO:0000256" key="3">
    <source>
        <dbReference type="ARBA" id="ARBA00022679"/>
    </source>
</evidence>
<comment type="catalytic activity">
    <reaction evidence="8">
        <text>L-seryl-[protein] + ATP = O-phospho-L-seryl-[protein] + ADP + H(+)</text>
        <dbReference type="Rhea" id="RHEA:17989"/>
        <dbReference type="Rhea" id="RHEA-COMP:9863"/>
        <dbReference type="Rhea" id="RHEA-COMP:11604"/>
        <dbReference type="ChEBI" id="CHEBI:15378"/>
        <dbReference type="ChEBI" id="CHEBI:29999"/>
        <dbReference type="ChEBI" id="CHEBI:30616"/>
        <dbReference type="ChEBI" id="CHEBI:83421"/>
        <dbReference type="ChEBI" id="CHEBI:456216"/>
        <dbReference type="EC" id="2.7.11.1"/>
    </reaction>
</comment>
<comment type="catalytic activity">
    <reaction evidence="7">
        <text>L-threonyl-[protein] + ATP = O-phospho-L-threonyl-[protein] + ADP + H(+)</text>
        <dbReference type="Rhea" id="RHEA:46608"/>
        <dbReference type="Rhea" id="RHEA-COMP:11060"/>
        <dbReference type="Rhea" id="RHEA-COMP:11605"/>
        <dbReference type="ChEBI" id="CHEBI:15378"/>
        <dbReference type="ChEBI" id="CHEBI:30013"/>
        <dbReference type="ChEBI" id="CHEBI:30616"/>
        <dbReference type="ChEBI" id="CHEBI:61977"/>
        <dbReference type="ChEBI" id="CHEBI:456216"/>
        <dbReference type="EC" id="2.7.11.1"/>
    </reaction>
</comment>
<dbReference type="GO" id="GO:0005524">
    <property type="term" value="F:ATP binding"/>
    <property type="evidence" value="ECO:0007669"/>
    <property type="project" value="UniProtKB-UniRule"/>
</dbReference>
<dbReference type="EC" id="2.7.11.1" evidence="1"/>
<feature type="transmembrane region" description="Helical" evidence="11">
    <location>
        <begin position="434"/>
        <end position="455"/>
    </location>
</feature>
<dbReference type="InterPro" id="IPR000719">
    <property type="entry name" value="Prot_kinase_dom"/>
</dbReference>
<feature type="region of interest" description="Disordered" evidence="10">
    <location>
        <begin position="458"/>
        <end position="477"/>
    </location>
</feature>
<dbReference type="InterPro" id="IPR017441">
    <property type="entry name" value="Protein_kinase_ATP_BS"/>
</dbReference>
<feature type="domain" description="Protein kinase" evidence="12">
    <location>
        <begin position="11"/>
        <end position="275"/>
    </location>
</feature>
<feature type="region of interest" description="Disordered" evidence="10">
    <location>
        <begin position="333"/>
        <end position="420"/>
    </location>
</feature>
<keyword evidence="4 9" id="KW-0547">Nucleotide-binding</keyword>
<dbReference type="STRING" id="1133849.O3I_032010"/>
<evidence type="ECO:0000256" key="1">
    <source>
        <dbReference type="ARBA" id="ARBA00012513"/>
    </source>
</evidence>
<keyword evidence="5 13" id="KW-0418">Kinase</keyword>
<evidence type="ECO:0000313" key="14">
    <source>
        <dbReference type="Proteomes" id="UP000006304"/>
    </source>
</evidence>
<protein>
    <recommendedName>
        <fullName evidence="1">non-specific serine/threonine protein kinase</fullName>
        <ecNumber evidence="1">2.7.11.1</ecNumber>
    </recommendedName>
</protein>
<keyword evidence="11" id="KW-1133">Transmembrane helix</keyword>
<keyword evidence="11" id="KW-0472">Membrane</keyword>
<dbReference type="Gene3D" id="3.30.200.20">
    <property type="entry name" value="Phosphorylase Kinase, domain 1"/>
    <property type="match status" value="1"/>
</dbReference>
<dbReference type="HOGENOM" id="CLU_000288_63_44_11"/>
<dbReference type="PANTHER" id="PTHR43289:SF6">
    <property type="entry name" value="SERINE_THREONINE-PROTEIN KINASE NEKL-3"/>
    <property type="match status" value="1"/>
</dbReference>
<dbReference type="eggNOG" id="COG0515">
    <property type="taxonomic scope" value="Bacteria"/>
</dbReference>
<dbReference type="SUPFAM" id="SSF56112">
    <property type="entry name" value="Protein kinase-like (PK-like)"/>
    <property type="match status" value="1"/>
</dbReference>
<proteinExistence type="predicted"/>
<reference evidence="13 14" key="1">
    <citation type="journal article" date="2012" name="J. Bacteriol.">
        <title>Complete genome sequence of Nocardia brasiliensis HUJEG-1.</title>
        <authorList>
            <person name="Vera-Cabrera L."/>
            <person name="Ortiz-Lopez R."/>
            <person name="Elizondo-Gonzalez R."/>
            <person name="Perez-Maya A.A."/>
            <person name="Ocampo-Candiani J."/>
        </authorList>
    </citation>
    <scope>NUCLEOTIDE SEQUENCE [LARGE SCALE GENOMIC DNA]</scope>
    <source>
        <strain evidence="14">ATCC 700358</strain>
    </source>
</reference>
<evidence type="ECO:0000256" key="8">
    <source>
        <dbReference type="ARBA" id="ARBA00048679"/>
    </source>
</evidence>
<dbReference type="PROSITE" id="PS00108">
    <property type="entry name" value="PROTEIN_KINASE_ST"/>
    <property type="match status" value="1"/>
</dbReference>
<dbReference type="GO" id="GO:0004674">
    <property type="term" value="F:protein serine/threonine kinase activity"/>
    <property type="evidence" value="ECO:0007669"/>
    <property type="project" value="UniProtKB-KW"/>
</dbReference>
<evidence type="ECO:0000256" key="9">
    <source>
        <dbReference type="PROSITE-ProRule" id="PRU10141"/>
    </source>
</evidence>
<gene>
    <name evidence="13" type="ORF">O3I_032010</name>
</gene>
<dbReference type="CDD" id="cd14014">
    <property type="entry name" value="STKc_PknB_like"/>
    <property type="match status" value="1"/>
</dbReference>
<keyword evidence="14" id="KW-1185">Reference proteome</keyword>
<feature type="binding site" evidence="9">
    <location>
        <position position="40"/>
    </location>
    <ligand>
        <name>ATP</name>
        <dbReference type="ChEBI" id="CHEBI:30616"/>
    </ligand>
</feature>
<evidence type="ECO:0000256" key="10">
    <source>
        <dbReference type="SAM" id="MobiDB-lite"/>
    </source>
</evidence>
<feature type="compositionally biased region" description="Polar residues" evidence="10">
    <location>
        <begin position="333"/>
        <end position="343"/>
    </location>
</feature>
<evidence type="ECO:0000256" key="6">
    <source>
        <dbReference type="ARBA" id="ARBA00022840"/>
    </source>
</evidence>
<sequence>MLTSGEVFAGFTIEKMLGQGGMGSVYLARHPRLPRQTALKLLNRELFTDVEVRARFEREADLAAQLDHPNIVQVYDRGTEDDQLWISMQYVDGVDAATVNPQSLPPERAVQIIEGVADALDYAHGMGVLHRDVKPANIMLARSGGGNRERVFLTDFGIARLREDSTHLTQTGMFTATLAYASPEQMTGAHLDHRSDQYSLACALFWLLTGIAPFDAPAPADIIRGHLQLPPPSAAARRAGLSPAVDAVIAVAMAKRPDHRFASCADFAAAARQALSGQVPPLPYTPAPTVVAQPPSQGAYQAAPPSQGAYQAAPTYVPQAAAAGSVEWKQYGPSSPAGQQFSATGYVDAPPGAGTPYPSGGYQDAASVAAQPYPGGYQDAPPTAGAGQSFPGGGGYGPPNSGAGQSFPPQGPPPMAYAPAAGYPMPPQRRSNTALIVVIALIVIVVLVVAGVVIAQVTSSDSSSPSDPGKPPAAVASTDADALAKAFPKILPQGVDTKYGVGSGKGYQDKTCFLGTGKAGKKVSSEDGVPDFANWETAWNCWGVPIDQPDFTAIAFKSAEDAKAAARALPSNTKASESANGKQYTTYRWQKKDSGLPDGYLVVSFENDPARANYLFFAQVSITDSLPDSGFGLTQQKFKAWFTSLPL</sequence>
<dbReference type="Proteomes" id="UP000006304">
    <property type="component" value="Chromosome"/>
</dbReference>
<dbReference type="PROSITE" id="PS00107">
    <property type="entry name" value="PROTEIN_KINASE_ATP"/>
    <property type="match status" value="1"/>
</dbReference>
<dbReference type="SMART" id="SM00220">
    <property type="entry name" value="S_TKc"/>
    <property type="match status" value="1"/>
</dbReference>
<dbReference type="AlphaFoldDB" id="K0FAB8"/>
<keyword evidence="2 13" id="KW-0723">Serine/threonine-protein kinase</keyword>
<dbReference type="Pfam" id="PF00069">
    <property type="entry name" value="Pkinase"/>
    <property type="match status" value="1"/>
</dbReference>